<accession>A0A2R6XFP3</accession>
<dbReference type="Proteomes" id="UP000244005">
    <property type="component" value="Unassembled WGS sequence"/>
</dbReference>
<evidence type="ECO:0000256" key="1">
    <source>
        <dbReference type="SAM" id="MobiDB-lite"/>
    </source>
</evidence>
<dbReference type="AlphaFoldDB" id="A0A2R6XFP3"/>
<sequence>MGICHTRLKLQESTRMELLPSRRLCFIERHYVGYFSPQNITHLPQSHPHSLHRSSTTSTHPHISNVFRLPATSRKPLLSPEFYYFRPASRATHTS</sequence>
<organism evidence="2 3">
    <name type="scientific">Marchantia polymorpha</name>
    <name type="common">Common liverwort</name>
    <name type="synonym">Marchantia aquatica</name>
    <dbReference type="NCBI Taxonomy" id="3197"/>
    <lineage>
        <taxon>Eukaryota</taxon>
        <taxon>Viridiplantae</taxon>
        <taxon>Streptophyta</taxon>
        <taxon>Embryophyta</taxon>
        <taxon>Marchantiophyta</taxon>
        <taxon>Marchantiopsida</taxon>
        <taxon>Marchantiidae</taxon>
        <taxon>Marchantiales</taxon>
        <taxon>Marchantiaceae</taxon>
        <taxon>Marchantia</taxon>
    </lineage>
</organism>
<feature type="compositionally biased region" description="Low complexity" evidence="1">
    <location>
        <begin position="53"/>
        <end position="62"/>
    </location>
</feature>
<feature type="region of interest" description="Disordered" evidence="1">
    <location>
        <begin position="44"/>
        <end position="64"/>
    </location>
</feature>
<evidence type="ECO:0000313" key="3">
    <source>
        <dbReference type="Proteomes" id="UP000244005"/>
    </source>
</evidence>
<evidence type="ECO:0000313" key="2">
    <source>
        <dbReference type="EMBL" id="PTQ44925.1"/>
    </source>
</evidence>
<name>A0A2R6XFP3_MARPO</name>
<reference evidence="3" key="1">
    <citation type="journal article" date="2017" name="Cell">
        <title>Insights into land plant evolution garnered from the Marchantia polymorpha genome.</title>
        <authorList>
            <person name="Bowman J.L."/>
            <person name="Kohchi T."/>
            <person name="Yamato K.T."/>
            <person name="Jenkins J."/>
            <person name="Shu S."/>
            <person name="Ishizaki K."/>
            <person name="Yamaoka S."/>
            <person name="Nishihama R."/>
            <person name="Nakamura Y."/>
            <person name="Berger F."/>
            <person name="Adam C."/>
            <person name="Aki S.S."/>
            <person name="Althoff F."/>
            <person name="Araki T."/>
            <person name="Arteaga-Vazquez M.A."/>
            <person name="Balasubrmanian S."/>
            <person name="Barry K."/>
            <person name="Bauer D."/>
            <person name="Boehm C.R."/>
            <person name="Briginshaw L."/>
            <person name="Caballero-Perez J."/>
            <person name="Catarino B."/>
            <person name="Chen F."/>
            <person name="Chiyoda S."/>
            <person name="Chovatia M."/>
            <person name="Davies K.M."/>
            <person name="Delmans M."/>
            <person name="Demura T."/>
            <person name="Dierschke T."/>
            <person name="Dolan L."/>
            <person name="Dorantes-Acosta A.E."/>
            <person name="Eklund D.M."/>
            <person name="Florent S.N."/>
            <person name="Flores-Sandoval E."/>
            <person name="Fujiyama A."/>
            <person name="Fukuzawa H."/>
            <person name="Galik B."/>
            <person name="Grimanelli D."/>
            <person name="Grimwood J."/>
            <person name="Grossniklaus U."/>
            <person name="Hamada T."/>
            <person name="Haseloff J."/>
            <person name="Hetherington A.J."/>
            <person name="Higo A."/>
            <person name="Hirakawa Y."/>
            <person name="Hundley H.N."/>
            <person name="Ikeda Y."/>
            <person name="Inoue K."/>
            <person name="Inoue S.I."/>
            <person name="Ishida S."/>
            <person name="Jia Q."/>
            <person name="Kakita M."/>
            <person name="Kanazawa T."/>
            <person name="Kawai Y."/>
            <person name="Kawashima T."/>
            <person name="Kennedy M."/>
            <person name="Kinose K."/>
            <person name="Kinoshita T."/>
            <person name="Kohara Y."/>
            <person name="Koide E."/>
            <person name="Komatsu K."/>
            <person name="Kopischke S."/>
            <person name="Kubo M."/>
            <person name="Kyozuka J."/>
            <person name="Lagercrantz U."/>
            <person name="Lin S.S."/>
            <person name="Lindquist E."/>
            <person name="Lipzen A.M."/>
            <person name="Lu C.W."/>
            <person name="De Luna E."/>
            <person name="Martienssen R.A."/>
            <person name="Minamino N."/>
            <person name="Mizutani M."/>
            <person name="Mizutani M."/>
            <person name="Mochizuki N."/>
            <person name="Monte I."/>
            <person name="Mosher R."/>
            <person name="Nagasaki H."/>
            <person name="Nakagami H."/>
            <person name="Naramoto S."/>
            <person name="Nishitani K."/>
            <person name="Ohtani M."/>
            <person name="Okamoto T."/>
            <person name="Okumura M."/>
            <person name="Phillips J."/>
            <person name="Pollak B."/>
            <person name="Reinders A."/>
            <person name="Rovekamp M."/>
            <person name="Sano R."/>
            <person name="Sawa S."/>
            <person name="Schmid M.W."/>
            <person name="Shirakawa M."/>
            <person name="Solano R."/>
            <person name="Spunde A."/>
            <person name="Suetsugu N."/>
            <person name="Sugano S."/>
            <person name="Sugiyama A."/>
            <person name="Sun R."/>
            <person name="Suzuki Y."/>
            <person name="Takenaka M."/>
            <person name="Takezawa D."/>
            <person name="Tomogane H."/>
            <person name="Tsuzuki M."/>
            <person name="Ueda T."/>
            <person name="Umeda M."/>
            <person name="Ward J.M."/>
            <person name="Watanabe Y."/>
            <person name="Yazaki K."/>
            <person name="Yokoyama R."/>
            <person name="Yoshitake Y."/>
            <person name="Yotsui I."/>
            <person name="Zachgo S."/>
            <person name="Schmutz J."/>
        </authorList>
    </citation>
    <scope>NUCLEOTIDE SEQUENCE [LARGE SCALE GENOMIC DNA]</scope>
    <source>
        <strain evidence="3">Tak-1</strain>
    </source>
</reference>
<keyword evidence="3" id="KW-1185">Reference proteome</keyword>
<dbReference type="Gramene" id="Mp6g09650.1">
    <property type="protein sequence ID" value="Mp6g09650.1.cds1"/>
    <property type="gene ID" value="Mp6g09650"/>
</dbReference>
<proteinExistence type="predicted"/>
<gene>
    <name evidence="2" type="ORF">MARPO_0016s0009</name>
</gene>
<protein>
    <submittedName>
        <fullName evidence="2">Uncharacterized protein</fullName>
    </submittedName>
</protein>
<dbReference type="EMBL" id="KZ772688">
    <property type="protein sequence ID" value="PTQ44925.1"/>
    <property type="molecule type" value="Genomic_DNA"/>
</dbReference>